<comment type="caution">
    <text evidence="5">The sequence shown here is derived from an EMBL/GenBank/DDBJ whole genome shotgun (WGS) entry which is preliminary data.</text>
</comment>
<evidence type="ECO:0000313" key="6">
    <source>
        <dbReference type="Proteomes" id="UP000279259"/>
    </source>
</evidence>
<evidence type="ECO:0000256" key="2">
    <source>
        <dbReference type="ARBA" id="ARBA00022630"/>
    </source>
</evidence>
<keyword evidence="6" id="KW-1185">Reference proteome</keyword>
<dbReference type="Proteomes" id="UP000279259">
    <property type="component" value="Unassembled WGS sequence"/>
</dbReference>
<dbReference type="OrthoDB" id="10250990at2759"/>
<accession>A0A427XPL5</accession>
<organism evidence="5 6">
    <name type="scientific">Saitozyma podzolica</name>
    <dbReference type="NCBI Taxonomy" id="1890683"/>
    <lineage>
        <taxon>Eukaryota</taxon>
        <taxon>Fungi</taxon>
        <taxon>Dikarya</taxon>
        <taxon>Basidiomycota</taxon>
        <taxon>Agaricomycotina</taxon>
        <taxon>Tremellomycetes</taxon>
        <taxon>Tremellales</taxon>
        <taxon>Trimorphomycetaceae</taxon>
        <taxon>Saitozyma</taxon>
    </lineage>
</organism>
<proteinExistence type="inferred from homology"/>
<dbReference type="PANTHER" id="PTHR33798:SF5">
    <property type="entry name" value="FLAVIN REDUCTASE LIKE DOMAIN-CONTAINING PROTEIN"/>
    <property type="match status" value="1"/>
</dbReference>
<gene>
    <name evidence="5" type="ORF">EHS25_007112</name>
</gene>
<dbReference type="AlphaFoldDB" id="A0A427XPL5"/>
<comment type="cofactor">
    <cofactor evidence="1">
        <name>FMN</name>
        <dbReference type="ChEBI" id="CHEBI:58210"/>
    </cofactor>
</comment>
<keyword evidence="2" id="KW-0285">Flavoprotein</keyword>
<dbReference type="PANTHER" id="PTHR33798">
    <property type="entry name" value="FLAVOPROTEIN OXYGENASE"/>
    <property type="match status" value="1"/>
</dbReference>
<protein>
    <submittedName>
        <fullName evidence="5">Uncharacterized protein</fullName>
    </submittedName>
</protein>
<evidence type="ECO:0000313" key="5">
    <source>
        <dbReference type="EMBL" id="RSH80776.1"/>
    </source>
</evidence>
<evidence type="ECO:0000256" key="1">
    <source>
        <dbReference type="ARBA" id="ARBA00001917"/>
    </source>
</evidence>
<evidence type="ECO:0000256" key="4">
    <source>
        <dbReference type="ARBA" id="ARBA00038054"/>
    </source>
</evidence>
<dbReference type="EMBL" id="RSCD01000033">
    <property type="protein sequence ID" value="RSH80776.1"/>
    <property type="molecule type" value="Genomic_DNA"/>
</dbReference>
<name>A0A427XPL5_9TREE</name>
<keyword evidence="3" id="KW-0288">FMN</keyword>
<reference evidence="5 6" key="1">
    <citation type="submission" date="2018-11" db="EMBL/GenBank/DDBJ databases">
        <title>Genome sequence of Saitozyma podzolica DSM 27192.</title>
        <authorList>
            <person name="Aliyu H."/>
            <person name="Gorte O."/>
            <person name="Ochsenreither K."/>
        </authorList>
    </citation>
    <scope>NUCLEOTIDE SEQUENCE [LARGE SCALE GENOMIC DNA]</scope>
    <source>
        <strain evidence="5 6">DSM 27192</strain>
    </source>
</reference>
<sequence>MTVAKRPPFKEVEASRPDFDDNYKLHYTKAPQPDFKPGGGLNNLECAKEFEASNAKWRSIKPEEQDKPSLYKLMISAIVRFTGLDARGATDWIRPRDQSPSCRR</sequence>
<comment type="similarity">
    <text evidence="4">Belongs to the flavoredoxin family.</text>
</comment>
<evidence type="ECO:0000256" key="3">
    <source>
        <dbReference type="ARBA" id="ARBA00022643"/>
    </source>
</evidence>